<name>A0A251RZJ0_HELAN</name>
<gene>
    <name evidence="2" type="ORF">HannXRQ_Chr16g0515611</name>
    <name evidence="1" type="ORF">HanXRQr2_Chr16g0753841</name>
</gene>
<evidence type="ECO:0000313" key="3">
    <source>
        <dbReference type="Proteomes" id="UP000215914"/>
    </source>
</evidence>
<accession>A0A251RZJ0</accession>
<dbReference type="EMBL" id="MNCJ02000331">
    <property type="protein sequence ID" value="KAF5760466.1"/>
    <property type="molecule type" value="Genomic_DNA"/>
</dbReference>
<reference evidence="2" key="2">
    <citation type="submission" date="2017-02" db="EMBL/GenBank/DDBJ databases">
        <title>Sunflower complete genome.</title>
        <authorList>
            <person name="Langlade N."/>
            <person name="Munos S."/>
        </authorList>
    </citation>
    <scope>NUCLEOTIDE SEQUENCE [LARGE SCALE GENOMIC DNA]</scope>
    <source>
        <tissue evidence="2">Leaves</tissue>
    </source>
</reference>
<keyword evidence="3" id="KW-1185">Reference proteome</keyword>
<reference evidence="1" key="3">
    <citation type="submission" date="2020-06" db="EMBL/GenBank/DDBJ databases">
        <title>Helianthus annuus Genome sequencing and assembly Release 2.</title>
        <authorList>
            <person name="Gouzy J."/>
            <person name="Langlade N."/>
            <person name="Munos S."/>
        </authorList>
    </citation>
    <scope>NUCLEOTIDE SEQUENCE</scope>
    <source>
        <tissue evidence="1">Leaves</tissue>
    </source>
</reference>
<dbReference type="EMBL" id="CM007905">
    <property type="protein sequence ID" value="OTF91865.1"/>
    <property type="molecule type" value="Genomic_DNA"/>
</dbReference>
<dbReference type="Gramene" id="mRNA:HanXRQr2_Chr16g0753841">
    <property type="protein sequence ID" value="CDS:HanXRQr2_Chr16g0753841.1"/>
    <property type="gene ID" value="HanXRQr2_Chr16g0753841"/>
</dbReference>
<reference evidence="1 3" key="1">
    <citation type="journal article" date="2017" name="Nature">
        <title>The sunflower genome provides insights into oil metabolism, flowering and Asterid evolution.</title>
        <authorList>
            <person name="Badouin H."/>
            <person name="Gouzy J."/>
            <person name="Grassa C.J."/>
            <person name="Murat F."/>
            <person name="Staton S.E."/>
            <person name="Cottret L."/>
            <person name="Lelandais-Briere C."/>
            <person name="Owens G.L."/>
            <person name="Carrere S."/>
            <person name="Mayjonade B."/>
            <person name="Legrand L."/>
            <person name="Gill N."/>
            <person name="Kane N.C."/>
            <person name="Bowers J.E."/>
            <person name="Hubner S."/>
            <person name="Bellec A."/>
            <person name="Berard A."/>
            <person name="Berges H."/>
            <person name="Blanchet N."/>
            <person name="Boniface M.C."/>
            <person name="Brunel D."/>
            <person name="Catrice O."/>
            <person name="Chaidir N."/>
            <person name="Claudel C."/>
            <person name="Donnadieu C."/>
            <person name="Faraut T."/>
            <person name="Fievet G."/>
            <person name="Helmstetter N."/>
            <person name="King M."/>
            <person name="Knapp S.J."/>
            <person name="Lai Z."/>
            <person name="Le Paslier M.C."/>
            <person name="Lippi Y."/>
            <person name="Lorenzon L."/>
            <person name="Mandel J.R."/>
            <person name="Marage G."/>
            <person name="Marchand G."/>
            <person name="Marquand E."/>
            <person name="Bret-Mestries E."/>
            <person name="Morien E."/>
            <person name="Nambeesan S."/>
            <person name="Nguyen T."/>
            <person name="Pegot-Espagnet P."/>
            <person name="Pouilly N."/>
            <person name="Raftis F."/>
            <person name="Sallet E."/>
            <person name="Schiex T."/>
            <person name="Thomas J."/>
            <person name="Vandecasteele C."/>
            <person name="Vares D."/>
            <person name="Vear F."/>
            <person name="Vautrin S."/>
            <person name="Crespi M."/>
            <person name="Mangin B."/>
            <person name="Burke J.M."/>
            <person name="Salse J."/>
            <person name="Munos S."/>
            <person name="Vincourt P."/>
            <person name="Rieseberg L.H."/>
            <person name="Langlade N.B."/>
        </authorList>
    </citation>
    <scope>NUCLEOTIDE SEQUENCE [LARGE SCALE GENOMIC DNA]</scope>
    <source>
        <strain evidence="3">cv. SF193</strain>
        <tissue evidence="1">Leaves</tissue>
    </source>
</reference>
<dbReference type="Proteomes" id="UP000215914">
    <property type="component" value="Chromosome 16"/>
</dbReference>
<sequence length="54" mass="6161">MHVNDALTDNNYLDWVQEMENSCSPRTRLASSIEPSKGQKRAILVIWHGCDAMQ</sequence>
<evidence type="ECO:0000313" key="1">
    <source>
        <dbReference type="EMBL" id="KAF5760466.1"/>
    </source>
</evidence>
<proteinExistence type="predicted"/>
<evidence type="ECO:0000313" key="2">
    <source>
        <dbReference type="EMBL" id="OTF91865.1"/>
    </source>
</evidence>
<dbReference type="AlphaFoldDB" id="A0A251RZJ0"/>
<dbReference type="InParanoid" id="A0A251RZJ0"/>
<organism evidence="2 3">
    <name type="scientific">Helianthus annuus</name>
    <name type="common">Common sunflower</name>
    <dbReference type="NCBI Taxonomy" id="4232"/>
    <lineage>
        <taxon>Eukaryota</taxon>
        <taxon>Viridiplantae</taxon>
        <taxon>Streptophyta</taxon>
        <taxon>Embryophyta</taxon>
        <taxon>Tracheophyta</taxon>
        <taxon>Spermatophyta</taxon>
        <taxon>Magnoliopsida</taxon>
        <taxon>eudicotyledons</taxon>
        <taxon>Gunneridae</taxon>
        <taxon>Pentapetalae</taxon>
        <taxon>asterids</taxon>
        <taxon>campanulids</taxon>
        <taxon>Asterales</taxon>
        <taxon>Asteraceae</taxon>
        <taxon>Asteroideae</taxon>
        <taxon>Heliantheae alliance</taxon>
        <taxon>Heliantheae</taxon>
        <taxon>Helianthus</taxon>
    </lineage>
</organism>
<protein>
    <submittedName>
        <fullName evidence="2">Uncharacterized protein</fullName>
    </submittedName>
</protein>